<dbReference type="KEGG" id="pnl:PNK_0587"/>
<keyword evidence="3" id="KW-1185">Reference proteome</keyword>
<sequence>MIPLSDQLNTYYATIDTNAPDLVFLGNRGVDKGNARKWIKAHDVEYHEALEALINSVDHVSFTRFMRALKVSVNDFNEQLNKLKDKDFVVLVEKNKSNQWVAELAYRLGVIPTRHLHLGDKQARVFVQYLDTLETIVKGQNPEDLKFPSNVVLTDDGSYSGQQIQEHVVSIFQAMTEITKRHPNHATIKMPHIFVVVPYMTDTAVQRIVNECKKYSKGGTLLHIAEHERIPTVADKVGPHFAMQLNELFWSGEKDGASTRGTIINDHKIPNDVSFPGALVTGSVYPSPRQKQESSSQSSSDVPEVFLRGRAHSFTYGKKEALERKQGEEEALKQESPSILKKRANSFSYGTTVPVDYSDEANRPSVSTMQEGIGRKRGMSLKMDPPVIPFTPVYKTN</sequence>
<dbReference type="RefSeq" id="WP_059060194.1">
    <property type="nucleotide sequence ID" value="NZ_LN879502.1"/>
</dbReference>
<dbReference type="Proteomes" id="UP000069902">
    <property type="component" value="Chromosome cPNK"/>
</dbReference>
<dbReference type="InParanoid" id="A0A0U5JAT3"/>
<evidence type="ECO:0000313" key="2">
    <source>
        <dbReference type="EMBL" id="CUI16215.1"/>
    </source>
</evidence>
<accession>A0A0U5JAT3</accession>
<dbReference type="AlphaFoldDB" id="A0A0U5JAT3"/>
<dbReference type="EMBL" id="LN879502">
    <property type="protein sequence ID" value="CUI16215.1"/>
    <property type="molecule type" value="Genomic_DNA"/>
</dbReference>
<feature type="compositionally biased region" description="Low complexity" evidence="1">
    <location>
        <begin position="287"/>
        <end position="300"/>
    </location>
</feature>
<name>A0A0U5JAT3_9BACT</name>
<feature type="region of interest" description="Disordered" evidence="1">
    <location>
        <begin position="280"/>
        <end position="303"/>
    </location>
</feature>
<evidence type="ECO:0000313" key="3">
    <source>
        <dbReference type="Proteomes" id="UP000069902"/>
    </source>
</evidence>
<reference evidence="3" key="1">
    <citation type="submission" date="2015-09" db="EMBL/GenBank/DDBJ databases">
        <authorList>
            <person name="Bertelli C."/>
        </authorList>
    </citation>
    <scope>NUCLEOTIDE SEQUENCE [LARGE SCALE GENOMIC DNA]</scope>
    <source>
        <strain evidence="3">KNic</strain>
    </source>
</reference>
<proteinExistence type="predicted"/>
<evidence type="ECO:0000256" key="1">
    <source>
        <dbReference type="SAM" id="MobiDB-lite"/>
    </source>
</evidence>
<gene>
    <name evidence="2" type="ORF">PNK_0587</name>
</gene>
<dbReference type="PATRIC" id="fig|389348.3.peg.646"/>
<organism evidence="2 3">
    <name type="scientific">Candidatus Protochlamydia naegleriophila</name>
    <dbReference type="NCBI Taxonomy" id="389348"/>
    <lineage>
        <taxon>Bacteria</taxon>
        <taxon>Pseudomonadati</taxon>
        <taxon>Chlamydiota</taxon>
        <taxon>Chlamydiia</taxon>
        <taxon>Parachlamydiales</taxon>
        <taxon>Parachlamydiaceae</taxon>
        <taxon>Candidatus Protochlamydia</taxon>
    </lineage>
</organism>
<feature type="region of interest" description="Disordered" evidence="1">
    <location>
        <begin position="355"/>
        <end position="380"/>
    </location>
</feature>
<protein>
    <submittedName>
        <fullName evidence="2">Uncharacterized protein</fullName>
    </submittedName>
</protein>